<dbReference type="EMBL" id="CP002689">
    <property type="protein sequence ID" value="AEE12394.1"/>
    <property type="molecule type" value="Genomic_DNA"/>
</dbReference>
<keyword evidence="3 5" id="KW-1133">Transmembrane helix</keyword>
<evidence type="ECO:0000313" key="8">
    <source>
        <dbReference type="Proteomes" id="UP000006545"/>
    </source>
</evidence>
<evidence type="ECO:0000256" key="2">
    <source>
        <dbReference type="ARBA" id="ARBA00022692"/>
    </source>
</evidence>
<dbReference type="PANTHER" id="PTHR14948">
    <property type="entry name" value="NG5"/>
    <property type="match status" value="1"/>
</dbReference>
<reference evidence="8" key="1">
    <citation type="submission" date="2011-04" db="EMBL/GenBank/DDBJ databases">
        <title>The complete genome of Porphyromonas asaccharolytica DSM 20707.</title>
        <authorList>
            <person name="Lucas S."/>
            <person name="Han J."/>
            <person name="Lapidus A."/>
            <person name="Bruce D."/>
            <person name="Goodwin L."/>
            <person name="Pitluck S."/>
            <person name="Peters L."/>
            <person name="Kyrpides N."/>
            <person name="Mavromatis K."/>
            <person name="Ivanova N."/>
            <person name="Ovchinnikova G."/>
            <person name="Pagani I."/>
            <person name="Lu M."/>
            <person name="Detter J.C."/>
            <person name="Tapia R."/>
            <person name="Han C."/>
            <person name="Land M."/>
            <person name="Hauser L."/>
            <person name="Markowitz V."/>
            <person name="Cheng J.-F."/>
            <person name="Hugenholtz P."/>
            <person name="Woyke T."/>
            <person name="Wu D."/>
            <person name="Gronow S."/>
            <person name="Wellnitz S."/>
            <person name="Brambilla E."/>
            <person name="Klenk H.-P."/>
            <person name="Eisen J.A."/>
        </authorList>
    </citation>
    <scope>NUCLEOTIDE SEQUENCE [LARGE SCALE GENOMIC DNA]</scope>
    <source>
        <strain evidence="8">ATCC 25260 / DSM 20707 / VPI 4198</strain>
    </source>
</reference>
<evidence type="ECO:0000256" key="4">
    <source>
        <dbReference type="ARBA" id="ARBA00023136"/>
    </source>
</evidence>
<dbReference type="HOGENOM" id="CLU_125968_0_0_10"/>
<dbReference type="OrthoDB" id="9815705at2"/>
<feature type="transmembrane region" description="Helical" evidence="5">
    <location>
        <begin position="96"/>
        <end position="120"/>
    </location>
</feature>
<protein>
    <submittedName>
        <fullName evidence="7">Interferon-induced transmembrane protein</fullName>
    </submittedName>
</protein>
<sequence>MKQYYIIRNNQPAGPYTIEELAAMGIKPDTIVWAEDIADWIPAYQVNELNSLFASTTAQTPPPYQVPYRQATEAPRYDTTGPEARPSVRPPMPPTYLVWSILVTIFLSRIIGIIAIVYSIQVSSRYYAGNYEGAAYASRQARLWVRVPAYIFLVMLLAFLIGGLLGWIINR</sequence>
<evidence type="ECO:0000259" key="6">
    <source>
        <dbReference type="Pfam" id="PF14237"/>
    </source>
</evidence>
<dbReference type="KEGG" id="pah:Poras_0440"/>
<dbReference type="Pfam" id="PF04505">
    <property type="entry name" value="CD225"/>
    <property type="match status" value="1"/>
</dbReference>
<comment type="subcellular location">
    <subcellularLocation>
        <location evidence="1">Membrane</location>
    </subcellularLocation>
</comment>
<evidence type="ECO:0000256" key="1">
    <source>
        <dbReference type="ARBA" id="ARBA00004370"/>
    </source>
</evidence>
<dbReference type="Proteomes" id="UP000006545">
    <property type="component" value="Chromosome"/>
</dbReference>
<dbReference type="Pfam" id="PF14237">
    <property type="entry name" value="GYF_2"/>
    <property type="match status" value="1"/>
</dbReference>
<feature type="transmembrane region" description="Helical" evidence="5">
    <location>
        <begin position="149"/>
        <end position="169"/>
    </location>
</feature>
<keyword evidence="8" id="KW-1185">Reference proteome</keyword>
<keyword evidence="2 5" id="KW-0812">Transmembrane</keyword>
<name>F4KN56_PORAD</name>
<accession>F4KN56</accession>
<dbReference type="InterPro" id="IPR025640">
    <property type="entry name" value="GYF_2"/>
</dbReference>
<organism evidence="7 8">
    <name type="scientific">Porphyromonas asaccharolytica (strain ATCC 25260 / DSM 20707 / BCRC 10618 / CCUG 7834 / JCM 6326 / LMG 13178 / VPI 4198 / B440)</name>
    <name type="common">Bacteroides asaccharolyticus</name>
    <dbReference type="NCBI Taxonomy" id="879243"/>
    <lineage>
        <taxon>Bacteria</taxon>
        <taxon>Pseudomonadati</taxon>
        <taxon>Bacteroidota</taxon>
        <taxon>Bacteroidia</taxon>
        <taxon>Bacteroidales</taxon>
        <taxon>Porphyromonadaceae</taxon>
        <taxon>Porphyromonas</taxon>
    </lineage>
</organism>
<dbReference type="AlphaFoldDB" id="F4KN56"/>
<keyword evidence="4 5" id="KW-0472">Membrane</keyword>
<dbReference type="RefSeq" id="WP_013760007.1">
    <property type="nucleotide sequence ID" value="NC_015501.1"/>
</dbReference>
<evidence type="ECO:0000313" key="7">
    <source>
        <dbReference type="EMBL" id="AEE12394.1"/>
    </source>
</evidence>
<dbReference type="InterPro" id="IPR007593">
    <property type="entry name" value="CD225/Dispanin_fam"/>
</dbReference>
<gene>
    <name evidence="7" type="ordered locus">Poras_0440</name>
</gene>
<dbReference type="InterPro" id="IPR051423">
    <property type="entry name" value="CD225/Dispanin"/>
</dbReference>
<dbReference type="GO" id="GO:0016020">
    <property type="term" value="C:membrane"/>
    <property type="evidence" value="ECO:0007669"/>
    <property type="project" value="UniProtKB-SubCell"/>
</dbReference>
<feature type="domain" description="GYF" evidence="6">
    <location>
        <begin position="4"/>
        <end position="49"/>
    </location>
</feature>
<evidence type="ECO:0000256" key="3">
    <source>
        <dbReference type="ARBA" id="ARBA00022989"/>
    </source>
</evidence>
<proteinExistence type="predicted"/>
<dbReference type="PANTHER" id="PTHR14948:SF44">
    <property type="entry name" value="PROLINE-RICH TRANSMEMBRANE PROTEIN 1-LIKE"/>
    <property type="match status" value="1"/>
</dbReference>
<dbReference type="eggNOG" id="COG4640">
    <property type="taxonomic scope" value="Bacteria"/>
</dbReference>
<dbReference type="STRING" id="879243.Poras_0440"/>
<evidence type="ECO:0000256" key="5">
    <source>
        <dbReference type="SAM" id="Phobius"/>
    </source>
</evidence>